<gene>
    <name evidence="12" type="ORF">DCAR_019352</name>
    <name evidence="13" type="ORF">DCAR_0522147</name>
</gene>
<sequence length="92" mass="10551">MSTYFVDVSDPYKNQENKEEKLSSEEIIDECKTFYFAGKETTANHLTWALLLLALHQEWQEKAREEVSRVCGESSFPTADNSTDLKIEQVSA</sequence>
<evidence type="ECO:0000256" key="9">
    <source>
        <dbReference type="ARBA" id="ARBA00023033"/>
    </source>
</evidence>
<organism evidence="12">
    <name type="scientific">Daucus carota subsp. sativus</name>
    <name type="common">Carrot</name>
    <dbReference type="NCBI Taxonomy" id="79200"/>
    <lineage>
        <taxon>Eukaryota</taxon>
        <taxon>Viridiplantae</taxon>
        <taxon>Streptophyta</taxon>
        <taxon>Embryophyta</taxon>
        <taxon>Tracheophyta</taxon>
        <taxon>Spermatophyta</taxon>
        <taxon>Magnoliopsida</taxon>
        <taxon>eudicotyledons</taxon>
        <taxon>Gunneridae</taxon>
        <taxon>Pentapetalae</taxon>
        <taxon>asterids</taxon>
        <taxon>campanulids</taxon>
        <taxon>Apiales</taxon>
        <taxon>Apiaceae</taxon>
        <taxon>Apioideae</taxon>
        <taxon>Scandiceae</taxon>
        <taxon>Daucinae</taxon>
        <taxon>Daucus</taxon>
        <taxon>Daucus sect. Daucus</taxon>
    </lineage>
</organism>
<dbReference type="InterPro" id="IPR050665">
    <property type="entry name" value="Cytochrome_P450_Monooxygen"/>
</dbReference>
<dbReference type="GO" id="GO:0016020">
    <property type="term" value="C:membrane"/>
    <property type="evidence" value="ECO:0007669"/>
    <property type="project" value="UniProtKB-SubCell"/>
</dbReference>
<evidence type="ECO:0000256" key="3">
    <source>
        <dbReference type="ARBA" id="ARBA00022617"/>
    </source>
</evidence>
<evidence type="ECO:0000256" key="4">
    <source>
        <dbReference type="ARBA" id="ARBA00022692"/>
    </source>
</evidence>
<dbReference type="InterPro" id="IPR036396">
    <property type="entry name" value="Cyt_P450_sf"/>
</dbReference>
<comment type="similarity">
    <text evidence="2">Belongs to the cytochrome P450 family.</text>
</comment>
<dbReference type="PANTHER" id="PTHR24282:SF211">
    <property type="entry name" value="CYTOCHROME P450-RELATED"/>
    <property type="match status" value="1"/>
</dbReference>
<feature type="compositionally biased region" description="Basic and acidic residues" evidence="11">
    <location>
        <begin position="83"/>
        <end position="92"/>
    </location>
</feature>
<keyword evidence="4" id="KW-0812">Transmembrane</keyword>
<keyword evidence="7" id="KW-0560">Oxidoreductase</keyword>
<dbReference type="GO" id="GO:0004497">
    <property type="term" value="F:monooxygenase activity"/>
    <property type="evidence" value="ECO:0007669"/>
    <property type="project" value="UniProtKB-KW"/>
</dbReference>
<reference evidence="13" key="2">
    <citation type="submission" date="2022-03" db="EMBL/GenBank/DDBJ databases">
        <title>Draft title - Genomic analysis of global carrot germplasm unveils the trajectory of domestication and the origin of high carotenoid orange carrot.</title>
        <authorList>
            <person name="Iorizzo M."/>
            <person name="Ellison S."/>
            <person name="Senalik D."/>
            <person name="Macko-Podgorni A."/>
            <person name="Grzebelus D."/>
            <person name="Bostan H."/>
            <person name="Rolling W."/>
            <person name="Curaba J."/>
            <person name="Simon P."/>
        </authorList>
    </citation>
    <scope>NUCLEOTIDE SEQUENCE</scope>
    <source>
        <tissue evidence="13">Leaf</tissue>
    </source>
</reference>
<dbReference type="Gene3D" id="1.10.630.10">
    <property type="entry name" value="Cytochrome P450"/>
    <property type="match status" value="1"/>
</dbReference>
<dbReference type="InterPro" id="IPR001128">
    <property type="entry name" value="Cyt_P450"/>
</dbReference>
<keyword evidence="14" id="KW-1185">Reference proteome</keyword>
<dbReference type="InterPro" id="IPR002401">
    <property type="entry name" value="Cyt_P450_E_grp-I"/>
</dbReference>
<dbReference type="EMBL" id="CP093347">
    <property type="protein sequence ID" value="WOH02758.1"/>
    <property type="molecule type" value="Genomic_DNA"/>
</dbReference>
<dbReference type="PRINTS" id="PR00463">
    <property type="entry name" value="EP450I"/>
</dbReference>
<evidence type="ECO:0000256" key="11">
    <source>
        <dbReference type="SAM" id="MobiDB-lite"/>
    </source>
</evidence>
<dbReference type="GO" id="GO:0005506">
    <property type="term" value="F:iron ion binding"/>
    <property type="evidence" value="ECO:0007669"/>
    <property type="project" value="InterPro"/>
</dbReference>
<dbReference type="SUPFAM" id="SSF48264">
    <property type="entry name" value="Cytochrome P450"/>
    <property type="match status" value="1"/>
</dbReference>
<evidence type="ECO:0000313" key="13">
    <source>
        <dbReference type="EMBL" id="WOH02758.1"/>
    </source>
</evidence>
<dbReference type="PANTHER" id="PTHR24282">
    <property type="entry name" value="CYTOCHROME P450 FAMILY MEMBER"/>
    <property type="match status" value="1"/>
</dbReference>
<accession>A0A162A6G0</accession>
<name>A0A162A6G0_DAUCS</name>
<evidence type="ECO:0008006" key="15">
    <source>
        <dbReference type="Google" id="ProtNLM"/>
    </source>
</evidence>
<dbReference type="Proteomes" id="UP000077755">
    <property type="component" value="Chromosome 5"/>
</dbReference>
<keyword evidence="8" id="KW-0408">Iron</keyword>
<protein>
    <recommendedName>
        <fullName evidence="15">Cytochrome P450</fullName>
    </recommendedName>
</protein>
<keyword evidence="9" id="KW-0503">Monooxygenase</keyword>
<keyword evidence="10" id="KW-0472">Membrane</keyword>
<dbReference type="GO" id="GO:0020037">
    <property type="term" value="F:heme binding"/>
    <property type="evidence" value="ECO:0007669"/>
    <property type="project" value="InterPro"/>
</dbReference>
<proteinExistence type="inferred from homology"/>
<reference evidence="12" key="1">
    <citation type="journal article" date="2016" name="Nat. Genet.">
        <title>A high-quality carrot genome assembly provides new insights into carotenoid accumulation and asterid genome evolution.</title>
        <authorList>
            <person name="Iorizzo M."/>
            <person name="Ellison S."/>
            <person name="Senalik D."/>
            <person name="Zeng P."/>
            <person name="Satapoomin P."/>
            <person name="Huang J."/>
            <person name="Bowman M."/>
            <person name="Iovene M."/>
            <person name="Sanseverino W."/>
            <person name="Cavagnaro P."/>
            <person name="Yildiz M."/>
            <person name="Macko-Podgorni A."/>
            <person name="Moranska E."/>
            <person name="Grzebelus E."/>
            <person name="Grzebelus D."/>
            <person name="Ashrafi H."/>
            <person name="Zheng Z."/>
            <person name="Cheng S."/>
            <person name="Spooner D."/>
            <person name="Van Deynze A."/>
            <person name="Simon P."/>
        </authorList>
    </citation>
    <scope>NUCLEOTIDE SEQUENCE [LARGE SCALE GENOMIC DNA]</scope>
    <source>
        <tissue evidence="12">Leaf</tissue>
    </source>
</reference>
<feature type="region of interest" description="Disordered" evidence="11">
    <location>
        <begin position="73"/>
        <end position="92"/>
    </location>
</feature>
<dbReference type="EMBL" id="LNRQ01000005">
    <property type="protein sequence ID" value="KZM96110.1"/>
    <property type="molecule type" value="Genomic_DNA"/>
</dbReference>
<evidence type="ECO:0000256" key="1">
    <source>
        <dbReference type="ARBA" id="ARBA00004370"/>
    </source>
</evidence>
<evidence type="ECO:0000256" key="5">
    <source>
        <dbReference type="ARBA" id="ARBA00022723"/>
    </source>
</evidence>
<evidence type="ECO:0000256" key="8">
    <source>
        <dbReference type="ARBA" id="ARBA00023004"/>
    </source>
</evidence>
<comment type="subcellular location">
    <subcellularLocation>
        <location evidence="1">Membrane</location>
    </subcellularLocation>
</comment>
<evidence type="ECO:0000256" key="7">
    <source>
        <dbReference type="ARBA" id="ARBA00023002"/>
    </source>
</evidence>
<dbReference type="Gramene" id="KZM96110">
    <property type="protein sequence ID" value="KZM96110"/>
    <property type="gene ID" value="DCAR_019352"/>
</dbReference>
<keyword evidence="5" id="KW-0479">Metal-binding</keyword>
<evidence type="ECO:0000256" key="2">
    <source>
        <dbReference type="ARBA" id="ARBA00010617"/>
    </source>
</evidence>
<dbReference type="AlphaFoldDB" id="A0A162A6G0"/>
<keyword evidence="6" id="KW-1133">Transmembrane helix</keyword>
<evidence type="ECO:0000313" key="14">
    <source>
        <dbReference type="Proteomes" id="UP000077755"/>
    </source>
</evidence>
<keyword evidence="3" id="KW-0349">Heme</keyword>
<dbReference type="GO" id="GO:0016705">
    <property type="term" value="F:oxidoreductase activity, acting on paired donors, with incorporation or reduction of molecular oxygen"/>
    <property type="evidence" value="ECO:0007669"/>
    <property type="project" value="InterPro"/>
</dbReference>
<dbReference type="Pfam" id="PF00067">
    <property type="entry name" value="p450"/>
    <property type="match status" value="1"/>
</dbReference>
<evidence type="ECO:0000256" key="6">
    <source>
        <dbReference type="ARBA" id="ARBA00022989"/>
    </source>
</evidence>
<dbReference type="OMA" id="REEKANN"/>
<evidence type="ECO:0000256" key="10">
    <source>
        <dbReference type="ARBA" id="ARBA00023136"/>
    </source>
</evidence>
<evidence type="ECO:0000313" key="12">
    <source>
        <dbReference type="EMBL" id="KZM96110.1"/>
    </source>
</evidence>